<evidence type="ECO:0000259" key="1">
    <source>
        <dbReference type="Pfam" id="PF19905"/>
    </source>
</evidence>
<dbReference type="AlphaFoldDB" id="A0A9D1DIW0"/>
<dbReference type="InterPro" id="IPR045958">
    <property type="entry name" value="DUF6378"/>
</dbReference>
<accession>A0A9D1DIW0</accession>
<evidence type="ECO:0000313" key="2">
    <source>
        <dbReference type="EMBL" id="HIR51462.1"/>
    </source>
</evidence>
<sequence>MKRAEILEAARVCVCGERERDYGTPENNFETIGLLWGVYLRAAHPELAKVMAVNHIAAKDVAAMMGLLKVARIATGSSPDSFVDLAGYAACAGEIATKEDSNV</sequence>
<gene>
    <name evidence="2" type="ORF">IAA53_09370</name>
</gene>
<name>A0A9D1DIW0_9FIRM</name>
<dbReference type="Pfam" id="PF19905">
    <property type="entry name" value="DUF6378"/>
    <property type="match status" value="1"/>
</dbReference>
<dbReference type="Proteomes" id="UP000824239">
    <property type="component" value="Unassembled WGS sequence"/>
</dbReference>
<organism evidence="2 3">
    <name type="scientific">Candidatus Avoscillospira avicola</name>
    <dbReference type="NCBI Taxonomy" id="2840706"/>
    <lineage>
        <taxon>Bacteria</taxon>
        <taxon>Bacillati</taxon>
        <taxon>Bacillota</taxon>
        <taxon>Clostridia</taxon>
        <taxon>Eubacteriales</taxon>
        <taxon>Oscillospiraceae</taxon>
        <taxon>Oscillospiraceae incertae sedis</taxon>
        <taxon>Candidatus Avoscillospira</taxon>
    </lineage>
</organism>
<proteinExistence type="predicted"/>
<reference evidence="2" key="2">
    <citation type="journal article" date="2021" name="PeerJ">
        <title>Extensive microbial diversity within the chicken gut microbiome revealed by metagenomics and culture.</title>
        <authorList>
            <person name="Gilroy R."/>
            <person name="Ravi A."/>
            <person name="Getino M."/>
            <person name="Pursley I."/>
            <person name="Horton D.L."/>
            <person name="Alikhan N.F."/>
            <person name="Baker D."/>
            <person name="Gharbi K."/>
            <person name="Hall N."/>
            <person name="Watson M."/>
            <person name="Adriaenssens E.M."/>
            <person name="Foster-Nyarko E."/>
            <person name="Jarju S."/>
            <person name="Secka A."/>
            <person name="Antonio M."/>
            <person name="Oren A."/>
            <person name="Chaudhuri R.R."/>
            <person name="La Ragione R."/>
            <person name="Hildebrand F."/>
            <person name="Pallen M.J."/>
        </authorList>
    </citation>
    <scope>NUCLEOTIDE SEQUENCE</scope>
    <source>
        <strain evidence="2">ChiBcec15-4380</strain>
    </source>
</reference>
<evidence type="ECO:0000313" key="3">
    <source>
        <dbReference type="Proteomes" id="UP000824239"/>
    </source>
</evidence>
<dbReference type="EMBL" id="DVHE01000073">
    <property type="protein sequence ID" value="HIR51462.1"/>
    <property type="molecule type" value="Genomic_DNA"/>
</dbReference>
<comment type="caution">
    <text evidence="2">The sequence shown here is derived from an EMBL/GenBank/DDBJ whole genome shotgun (WGS) entry which is preliminary data.</text>
</comment>
<protein>
    <recommendedName>
        <fullName evidence="1">DUF6378 domain-containing protein</fullName>
    </recommendedName>
</protein>
<reference evidence="2" key="1">
    <citation type="submission" date="2020-10" db="EMBL/GenBank/DDBJ databases">
        <authorList>
            <person name="Gilroy R."/>
        </authorList>
    </citation>
    <scope>NUCLEOTIDE SEQUENCE</scope>
    <source>
        <strain evidence="2">ChiBcec15-4380</strain>
    </source>
</reference>
<feature type="domain" description="DUF6378" evidence="1">
    <location>
        <begin position="5"/>
        <end position="96"/>
    </location>
</feature>